<dbReference type="InterPro" id="IPR029016">
    <property type="entry name" value="GAF-like_dom_sf"/>
</dbReference>
<dbReference type="InterPro" id="IPR043128">
    <property type="entry name" value="Rev_trsase/Diguanyl_cyclase"/>
</dbReference>
<evidence type="ECO:0000256" key="2">
    <source>
        <dbReference type="ARBA" id="ARBA00034247"/>
    </source>
</evidence>
<dbReference type="Gene3D" id="3.30.70.270">
    <property type="match status" value="1"/>
</dbReference>
<keyword evidence="5" id="KW-1185">Reference proteome</keyword>
<dbReference type="InterPro" id="IPR050469">
    <property type="entry name" value="Diguanylate_Cyclase"/>
</dbReference>
<dbReference type="Gene3D" id="3.30.450.40">
    <property type="match status" value="1"/>
</dbReference>
<dbReference type="NCBIfam" id="TIGR00254">
    <property type="entry name" value="GGDEF"/>
    <property type="match status" value="1"/>
</dbReference>
<dbReference type="Proteomes" id="UP000008561">
    <property type="component" value="Chromosome"/>
</dbReference>
<dbReference type="AlphaFoldDB" id="A8ZV84"/>
<dbReference type="FunFam" id="3.30.70.270:FF:000001">
    <property type="entry name" value="Diguanylate cyclase domain protein"/>
    <property type="match status" value="1"/>
</dbReference>
<dbReference type="PANTHER" id="PTHR45138">
    <property type="entry name" value="REGULATORY COMPONENTS OF SENSORY TRANSDUCTION SYSTEM"/>
    <property type="match status" value="1"/>
</dbReference>
<feature type="domain" description="GGDEF" evidence="3">
    <location>
        <begin position="213"/>
        <end position="347"/>
    </location>
</feature>
<proteinExistence type="predicted"/>
<dbReference type="SMART" id="SM00267">
    <property type="entry name" value="GGDEF"/>
    <property type="match status" value="1"/>
</dbReference>
<dbReference type="GO" id="GO:0052621">
    <property type="term" value="F:diguanylate cyclase activity"/>
    <property type="evidence" value="ECO:0007669"/>
    <property type="project" value="UniProtKB-EC"/>
</dbReference>
<dbReference type="InterPro" id="IPR003018">
    <property type="entry name" value="GAF"/>
</dbReference>
<dbReference type="eggNOG" id="COG3706">
    <property type="taxonomic scope" value="Bacteria"/>
</dbReference>
<dbReference type="PROSITE" id="PS50887">
    <property type="entry name" value="GGDEF"/>
    <property type="match status" value="1"/>
</dbReference>
<dbReference type="CDD" id="cd01949">
    <property type="entry name" value="GGDEF"/>
    <property type="match status" value="1"/>
</dbReference>
<dbReference type="RefSeq" id="WP_012174163.1">
    <property type="nucleotide sequence ID" value="NC_009943.1"/>
</dbReference>
<dbReference type="SUPFAM" id="SSF55781">
    <property type="entry name" value="GAF domain-like"/>
    <property type="match status" value="1"/>
</dbReference>
<dbReference type="EC" id="2.7.7.65" evidence="1"/>
<dbReference type="PANTHER" id="PTHR45138:SF9">
    <property type="entry name" value="DIGUANYLATE CYCLASE DGCM-RELATED"/>
    <property type="match status" value="1"/>
</dbReference>
<dbReference type="SMART" id="SM00065">
    <property type="entry name" value="GAF"/>
    <property type="match status" value="1"/>
</dbReference>
<comment type="catalytic activity">
    <reaction evidence="2">
        <text>2 GTP = 3',3'-c-di-GMP + 2 diphosphate</text>
        <dbReference type="Rhea" id="RHEA:24898"/>
        <dbReference type="ChEBI" id="CHEBI:33019"/>
        <dbReference type="ChEBI" id="CHEBI:37565"/>
        <dbReference type="ChEBI" id="CHEBI:58805"/>
        <dbReference type="EC" id="2.7.7.65"/>
    </reaction>
</comment>
<dbReference type="SUPFAM" id="SSF55073">
    <property type="entry name" value="Nucleotide cyclase"/>
    <property type="match status" value="1"/>
</dbReference>
<dbReference type="KEGG" id="dol:Dole_0735"/>
<evidence type="ECO:0000313" key="5">
    <source>
        <dbReference type="Proteomes" id="UP000008561"/>
    </source>
</evidence>
<evidence type="ECO:0000259" key="3">
    <source>
        <dbReference type="PROSITE" id="PS50887"/>
    </source>
</evidence>
<dbReference type="HOGENOM" id="CLU_000445_11_24_7"/>
<gene>
    <name evidence="4" type="ordered locus">Dole_0735</name>
</gene>
<name>A8ZV84_DESOH</name>
<sequence>MNDEISLYQRLRENEETAKKFYEVEKKILSILRFKDLFDALLAEIKGQFNLPYVWLSIIENSEAHHLIESIDDMDPELKASINIIDRSAFFALIGQQTEPILANDGLKPFFKLLPADRHYLVKSMAIAPIMMDGEIVGSLNQGDAAQDRFEPGMDTSLLEQLATKVSLCLSNVAAHEKLKFLAYHDPLTGLLNRRVMETALARETARAGRYNLPLSVVFLDLDYFKKVNDTHGHETGDALLKHLADQLVHQCRGTDIVARFAGDEFVIILPETDADHATALMHRIQEHLAASPLVCGETPIPVVITFGVASTMDPDPPKDDPAALLKKADERLYEKKAARQNKEGRA</sequence>
<organism evidence="4 5">
    <name type="scientific">Desulfosudis oleivorans (strain DSM 6200 / JCM 39069 / Hxd3)</name>
    <name type="common">Desulfococcus oleovorans</name>
    <dbReference type="NCBI Taxonomy" id="96561"/>
    <lineage>
        <taxon>Bacteria</taxon>
        <taxon>Pseudomonadati</taxon>
        <taxon>Thermodesulfobacteriota</taxon>
        <taxon>Desulfobacteria</taxon>
        <taxon>Desulfobacterales</taxon>
        <taxon>Desulfosudaceae</taxon>
        <taxon>Desulfosudis</taxon>
    </lineage>
</organism>
<evidence type="ECO:0000256" key="1">
    <source>
        <dbReference type="ARBA" id="ARBA00012528"/>
    </source>
</evidence>
<dbReference type="EMBL" id="CP000859">
    <property type="protein sequence ID" value="ABW66545.1"/>
    <property type="molecule type" value="Genomic_DNA"/>
</dbReference>
<dbReference type="InterPro" id="IPR029787">
    <property type="entry name" value="Nucleotide_cyclase"/>
</dbReference>
<evidence type="ECO:0000313" key="4">
    <source>
        <dbReference type="EMBL" id="ABW66545.1"/>
    </source>
</evidence>
<dbReference type="STRING" id="96561.Dole_0735"/>
<dbReference type="Pfam" id="PF00990">
    <property type="entry name" value="GGDEF"/>
    <property type="match status" value="1"/>
</dbReference>
<protein>
    <recommendedName>
        <fullName evidence="1">diguanylate cyclase</fullName>
        <ecNumber evidence="1">2.7.7.65</ecNumber>
    </recommendedName>
</protein>
<dbReference type="OrthoDB" id="9759607at2"/>
<dbReference type="Pfam" id="PF01590">
    <property type="entry name" value="GAF"/>
    <property type="match status" value="1"/>
</dbReference>
<reference evidence="4 5" key="1">
    <citation type="submission" date="2007-10" db="EMBL/GenBank/DDBJ databases">
        <title>Complete sequence of Desulfococcus oleovorans Hxd3.</title>
        <authorList>
            <consortium name="US DOE Joint Genome Institute"/>
            <person name="Copeland A."/>
            <person name="Lucas S."/>
            <person name="Lapidus A."/>
            <person name="Barry K."/>
            <person name="Glavina del Rio T."/>
            <person name="Dalin E."/>
            <person name="Tice H."/>
            <person name="Pitluck S."/>
            <person name="Kiss H."/>
            <person name="Brettin T."/>
            <person name="Bruce D."/>
            <person name="Detter J.C."/>
            <person name="Han C."/>
            <person name="Schmutz J."/>
            <person name="Larimer F."/>
            <person name="Land M."/>
            <person name="Hauser L."/>
            <person name="Kyrpides N."/>
            <person name="Kim E."/>
            <person name="Wawrik B."/>
            <person name="Richardson P."/>
        </authorList>
    </citation>
    <scope>NUCLEOTIDE SEQUENCE [LARGE SCALE GENOMIC DNA]</scope>
    <source>
        <strain evidence="5">DSM 6200 / JCM 39069 / Hxd3</strain>
    </source>
</reference>
<accession>A8ZV84</accession>
<dbReference type="InterPro" id="IPR000160">
    <property type="entry name" value="GGDEF_dom"/>
</dbReference>
<dbReference type="eggNOG" id="COG3159">
    <property type="taxonomic scope" value="Bacteria"/>
</dbReference>